<name>A0A8J5WAB2_ZIZPA</name>
<feature type="region of interest" description="Disordered" evidence="1">
    <location>
        <begin position="32"/>
        <end position="56"/>
    </location>
</feature>
<evidence type="ECO:0000313" key="2">
    <source>
        <dbReference type="EMBL" id="KAG8085539.1"/>
    </source>
</evidence>
<dbReference type="AlphaFoldDB" id="A0A8J5WAB2"/>
<comment type="caution">
    <text evidence="2">The sequence shown here is derived from an EMBL/GenBank/DDBJ whole genome shotgun (WGS) entry which is preliminary data.</text>
</comment>
<proteinExistence type="predicted"/>
<reference evidence="2" key="2">
    <citation type="submission" date="2021-02" db="EMBL/GenBank/DDBJ databases">
        <authorList>
            <person name="Kimball J.A."/>
            <person name="Haas M.W."/>
            <person name="Macchietto M."/>
            <person name="Kono T."/>
            <person name="Duquette J."/>
            <person name="Shao M."/>
        </authorList>
    </citation>
    <scope>NUCLEOTIDE SEQUENCE</scope>
    <source>
        <tissue evidence="2">Fresh leaf tissue</tissue>
    </source>
</reference>
<protein>
    <submittedName>
        <fullName evidence="2">Uncharacterized protein</fullName>
    </submittedName>
</protein>
<dbReference type="EMBL" id="JAAALK010000082">
    <property type="protein sequence ID" value="KAG8085539.1"/>
    <property type="molecule type" value="Genomic_DNA"/>
</dbReference>
<keyword evidence="3" id="KW-1185">Reference proteome</keyword>
<sequence length="85" mass="9481">MGHCHVDHAMRAQDSGYLYLLVSFVSSPVPPPHTTVTRHGRRFAPVGRRPPSRKRAVVPTLPREFTSALPFLPATGVEWMHDPKA</sequence>
<accession>A0A8J5WAB2</accession>
<evidence type="ECO:0000313" key="3">
    <source>
        <dbReference type="Proteomes" id="UP000729402"/>
    </source>
</evidence>
<reference evidence="2" key="1">
    <citation type="journal article" date="2021" name="bioRxiv">
        <title>Whole Genome Assembly and Annotation of Northern Wild Rice, Zizania palustris L., Supports a Whole Genome Duplication in the Zizania Genus.</title>
        <authorList>
            <person name="Haas M."/>
            <person name="Kono T."/>
            <person name="Macchietto M."/>
            <person name="Millas R."/>
            <person name="McGilp L."/>
            <person name="Shao M."/>
            <person name="Duquette J."/>
            <person name="Hirsch C.N."/>
            <person name="Kimball J."/>
        </authorList>
    </citation>
    <scope>NUCLEOTIDE SEQUENCE</scope>
    <source>
        <tissue evidence="2">Fresh leaf tissue</tissue>
    </source>
</reference>
<organism evidence="2 3">
    <name type="scientific">Zizania palustris</name>
    <name type="common">Northern wild rice</name>
    <dbReference type="NCBI Taxonomy" id="103762"/>
    <lineage>
        <taxon>Eukaryota</taxon>
        <taxon>Viridiplantae</taxon>
        <taxon>Streptophyta</taxon>
        <taxon>Embryophyta</taxon>
        <taxon>Tracheophyta</taxon>
        <taxon>Spermatophyta</taxon>
        <taxon>Magnoliopsida</taxon>
        <taxon>Liliopsida</taxon>
        <taxon>Poales</taxon>
        <taxon>Poaceae</taxon>
        <taxon>BOP clade</taxon>
        <taxon>Oryzoideae</taxon>
        <taxon>Oryzeae</taxon>
        <taxon>Zizaniinae</taxon>
        <taxon>Zizania</taxon>
    </lineage>
</organism>
<gene>
    <name evidence="2" type="ORF">GUJ93_ZPchr0010g7381</name>
</gene>
<evidence type="ECO:0000256" key="1">
    <source>
        <dbReference type="SAM" id="MobiDB-lite"/>
    </source>
</evidence>
<dbReference type="Proteomes" id="UP000729402">
    <property type="component" value="Unassembled WGS sequence"/>
</dbReference>